<dbReference type="InterPro" id="IPR009057">
    <property type="entry name" value="Homeodomain-like_sf"/>
</dbReference>
<dbReference type="Proteomes" id="UP000636709">
    <property type="component" value="Unassembled WGS sequence"/>
</dbReference>
<dbReference type="GO" id="GO:0000978">
    <property type="term" value="F:RNA polymerase II cis-regulatory region sequence-specific DNA binding"/>
    <property type="evidence" value="ECO:0007669"/>
    <property type="project" value="TreeGrafter"/>
</dbReference>
<gene>
    <name evidence="5" type="ORF">HU200_021225</name>
</gene>
<accession>A0A835F022</accession>
<proteinExistence type="predicted"/>
<dbReference type="EMBL" id="JACEFO010001663">
    <property type="protein sequence ID" value="KAF8724205.1"/>
    <property type="molecule type" value="Genomic_DNA"/>
</dbReference>
<evidence type="ECO:0000313" key="6">
    <source>
        <dbReference type="Proteomes" id="UP000636709"/>
    </source>
</evidence>
<reference evidence="5" key="1">
    <citation type="submission" date="2020-07" db="EMBL/GenBank/DDBJ databases">
        <title>Genome sequence and genetic diversity analysis of an under-domesticated orphan crop, white fonio (Digitaria exilis).</title>
        <authorList>
            <person name="Bennetzen J.L."/>
            <person name="Chen S."/>
            <person name="Ma X."/>
            <person name="Wang X."/>
            <person name="Yssel A.E.J."/>
            <person name="Chaluvadi S.R."/>
            <person name="Johnson M."/>
            <person name="Gangashetty P."/>
            <person name="Hamidou F."/>
            <person name="Sanogo M.D."/>
            <person name="Zwaenepoel A."/>
            <person name="Wallace J."/>
            <person name="Van De Peer Y."/>
            <person name="Van Deynze A."/>
        </authorList>
    </citation>
    <scope>NUCLEOTIDE SEQUENCE</scope>
    <source>
        <tissue evidence="5">Leaves</tissue>
    </source>
</reference>
<feature type="domain" description="HTH myb-type" evidence="4">
    <location>
        <begin position="149"/>
        <end position="196"/>
    </location>
</feature>
<feature type="domain" description="Myb-like" evidence="3">
    <location>
        <begin position="149"/>
        <end position="229"/>
    </location>
</feature>
<dbReference type="SUPFAM" id="SSF46689">
    <property type="entry name" value="Homeodomain-like"/>
    <property type="match status" value="2"/>
</dbReference>
<feature type="domain" description="Myb-like" evidence="3">
    <location>
        <begin position="230"/>
        <end position="280"/>
    </location>
</feature>
<evidence type="ECO:0000313" key="5">
    <source>
        <dbReference type="EMBL" id="KAF8724205.1"/>
    </source>
</evidence>
<dbReference type="GO" id="GO:0000981">
    <property type="term" value="F:DNA-binding transcription factor activity, RNA polymerase II-specific"/>
    <property type="evidence" value="ECO:0007669"/>
    <property type="project" value="TreeGrafter"/>
</dbReference>
<dbReference type="GO" id="GO:0005634">
    <property type="term" value="C:nucleus"/>
    <property type="evidence" value="ECO:0007669"/>
    <property type="project" value="TreeGrafter"/>
</dbReference>
<feature type="region of interest" description="Disordered" evidence="2">
    <location>
        <begin position="282"/>
        <end position="315"/>
    </location>
</feature>
<comment type="caution">
    <text evidence="5">The sequence shown here is derived from an EMBL/GenBank/DDBJ whole genome shotgun (WGS) entry which is preliminary data.</text>
</comment>
<protein>
    <submittedName>
        <fullName evidence="5">Uncharacterized protein</fullName>
    </submittedName>
</protein>
<dbReference type="PROSITE" id="PS50090">
    <property type="entry name" value="MYB_LIKE"/>
    <property type="match status" value="2"/>
</dbReference>
<dbReference type="SMART" id="SM00717">
    <property type="entry name" value="SANT"/>
    <property type="match status" value="2"/>
</dbReference>
<name>A0A835F022_9POAL</name>
<dbReference type="InterPro" id="IPR050560">
    <property type="entry name" value="MYB_TF"/>
</dbReference>
<organism evidence="5 6">
    <name type="scientific">Digitaria exilis</name>
    <dbReference type="NCBI Taxonomy" id="1010633"/>
    <lineage>
        <taxon>Eukaryota</taxon>
        <taxon>Viridiplantae</taxon>
        <taxon>Streptophyta</taxon>
        <taxon>Embryophyta</taxon>
        <taxon>Tracheophyta</taxon>
        <taxon>Spermatophyta</taxon>
        <taxon>Magnoliopsida</taxon>
        <taxon>Liliopsida</taxon>
        <taxon>Poales</taxon>
        <taxon>Poaceae</taxon>
        <taxon>PACMAD clade</taxon>
        <taxon>Panicoideae</taxon>
        <taxon>Panicodae</taxon>
        <taxon>Paniceae</taxon>
        <taxon>Anthephorinae</taxon>
        <taxon>Digitaria</taxon>
    </lineage>
</organism>
<evidence type="ECO:0000259" key="3">
    <source>
        <dbReference type="PROSITE" id="PS50090"/>
    </source>
</evidence>
<dbReference type="OrthoDB" id="2143914at2759"/>
<feature type="domain" description="HTH myb-type" evidence="4">
    <location>
        <begin position="230"/>
        <end position="284"/>
    </location>
</feature>
<keyword evidence="1" id="KW-0238">DNA-binding</keyword>
<keyword evidence="6" id="KW-1185">Reference proteome</keyword>
<dbReference type="AlphaFoldDB" id="A0A835F022"/>
<evidence type="ECO:0000256" key="1">
    <source>
        <dbReference type="ARBA" id="ARBA00023125"/>
    </source>
</evidence>
<dbReference type="CDD" id="cd00167">
    <property type="entry name" value="SANT"/>
    <property type="match status" value="2"/>
</dbReference>
<dbReference type="Gene3D" id="1.10.10.60">
    <property type="entry name" value="Homeodomain-like"/>
    <property type="match status" value="2"/>
</dbReference>
<dbReference type="Pfam" id="PF00249">
    <property type="entry name" value="Myb_DNA-binding"/>
    <property type="match status" value="2"/>
</dbReference>
<dbReference type="PROSITE" id="PS51294">
    <property type="entry name" value="HTH_MYB"/>
    <property type="match status" value="2"/>
</dbReference>
<evidence type="ECO:0000259" key="4">
    <source>
        <dbReference type="PROSITE" id="PS51294"/>
    </source>
</evidence>
<evidence type="ECO:0000256" key="2">
    <source>
        <dbReference type="SAM" id="MobiDB-lite"/>
    </source>
</evidence>
<dbReference type="InterPro" id="IPR017930">
    <property type="entry name" value="Myb_dom"/>
</dbReference>
<dbReference type="InterPro" id="IPR001005">
    <property type="entry name" value="SANT/Myb"/>
</dbReference>
<dbReference type="PANTHER" id="PTHR45614">
    <property type="entry name" value="MYB PROTEIN-RELATED"/>
    <property type="match status" value="1"/>
</dbReference>
<sequence length="541" mass="58675">MWLGRKEDRNGSKNQTRALAVGLSRLGGTEFQPPVVVGLDWTPKPTRAASGGPESPSSSFLAILRQQQQQAVPFPLSSTSPWPPSPRMAHHEMAAFFGAAPPPPAAALAPFHGEQRHHEVSDEVYDDVEDSGAGHGHGGAGGQGKLCARGHWRPAEDAKLKELVAQFGPQNWNLIAEKLDGRSGNAARRNAVDFSMRLLRVPDPCVMYLMVMKPDRAGKSCRLRWFNQLDPRINRRAFSEEEEERLMAAHRAYGNKWALIARLFPGRTDNAVKNHWHVLAARRQREQSGSLRRRKPSSSALSSSPGPAPPPPRHYAAPLVVLHHHHYAAGSQPPPFHAGGGAHGVVVPTEAAAADTCAYSGGESDESASTCTTDLSLGSAGAALPSFYQSTHNGKSPRRRRRRYDVPLHAAAPAPSSAFAPSARSAFSAPPSAAARHREAGANDKVAALPFFDFLGPRRVYRRRSKTTRAPATRTDVPNKAERGEVLSIRRGLWRRGIDDSHLSSPLPADDSMDDALLVAPINKNNPRLTPTGIDEVVVFN</sequence>
<dbReference type="PANTHER" id="PTHR45614:SF259">
    <property type="entry name" value="MYB DOMAIN PROTEIN 89-RELATED"/>
    <property type="match status" value="1"/>
</dbReference>